<dbReference type="PANTHER" id="PTHR30213">
    <property type="entry name" value="INNER MEMBRANE PROTEIN YHJD"/>
    <property type="match status" value="1"/>
</dbReference>
<dbReference type="Pfam" id="PF03631">
    <property type="entry name" value="Virul_fac_BrkB"/>
    <property type="match status" value="1"/>
</dbReference>
<evidence type="ECO:0000256" key="2">
    <source>
        <dbReference type="ARBA" id="ARBA00022475"/>
    </source>
</evidence>
<evidence type="ECO:0000256" key="6">
    <source>
        <dbReference type="SAM" id="Phobius"/>
    </source>
</evidence>
<comment type="caution">
    <text evidence="7">The sequence shown here is derived from an EMBL/GenBank/DDBJ whole genome shotgun (WGS) entry which is preliminary data.</text>
</comment>
<evidence type="ECO:0000256" key="4">
    <source>
        <dbReference type="ARBA" id="ARBA00022989"/>
    </source>
</evidence>
<accession>A0ABW8APE3</accession>
<feature type="transmembrane region" description="Helical" evidence="6">
    <location>
        <begin position="156"/>
        <end position="184"/>
    </location>
</feature>
<organism evidence="7 8">
    <name type="scientific">Spongisporangium articulatum</name>
    <dbReference type="NCBI Taxonomy" id="3362603"/>
    <lineage>
        <taxon>Bacteria</taxon>
        <taxon>Bacillati</taxon>
        <taxon>Actinomycetota</taxon>
        <taxon>Actinomycetes</taxon>
        <taxon>Kineosporiales</taxon>
        <taxon>Kineosporiaceae</taxon>
        <taxon>Spongisporangium</taxon>
    </lineage>
</organism>
<dbReference type="InterPro" id="IPR017039">
    <property type="entry name" value="Virul_fac_BrkB"/>
</dbReference>
<protein>
    <submittedName>
        <fullName evidence="7">YihY/virulence factor BrkB family protein</fullName>
    </submittedName>
</protein>
<evidence type="ECO:0000256" key="3">
    <source>
        <dbReference type="ARBA" id="ARBA00022692"/>
    </source>
</evidence>
<keyword evidence="8" id="KW-1185">Reference proteome</keyword>
<keyword evidence="5 6" id="KW-0472">Membrane</keyword>
<keyword evidence="2" id="KW-1003">Cell membrane</keyword>
<sequence length="372" mass="38399">MTAVASRVDEAKGLLERAKASVPWRAWERYGKARGPVLAGGMGYAALFSLIPAIAVGFFVFGLIVGDNEDLELRMANGVNDSVGTPVIITRAGGPGIVTIDRLVGGGTLTIAGVVGIVGLLFTGFGWLDAMREGIRAMFGQPPMEDNPVKGKGRDLLVLVGIGLLVLLSTAAGFAVTAVTGWLLSPIGLDDSTVGSIVLGALSALVVLAVDVGIYLLLFRTLAGLHLPREDLVDAALFGGIALGVLKLTGGLLLQGATHNKFLATFGVLLGLLVWLNLIARVTLVAASWGAIVALDRGHLTELQPVTGTFPVERLELDERPGAFQPVVSPRAADRVSIVAGAVLGVAALGAARAGANAVRAVRDAARDLTTR</sequence>
<proteinExistence type="predicted"/>
<feature type="transmembrane region" description="Helical" evidence="6">
    <location>
        <begin position="109"/>
        <end position="128"/>
    </location>
</feature>
<keyword evidence="4 6" id="KW-1133">Transmembrane helix</keyword>
<dbReference type="PANTHER" id="PTHR30213:SF1">
    <property type="entry name" value="INNER MEMBRANE PROTEIN YHJD"/>
    <property type="match status" value="1"/>
</dbReference>
<evidence type="ECO:0000313" key="8">
    <source>
        <dbReference type="Proteomes" id="UP001612915"/>
    </source>
</evidence>
<dbReference type="EMBL" id="JBITLV010000004">
    <property type="protein sequence ID" value="MFI7588254.1"/>
    <property type="molecule type" value="Genomic_DNA"/>
</dbReference>
<feature type="transmembrane region" description="Helical" evidence="6">
    <location>
        <begin position="266"/>
        <end position="295"/>
    </location>
</feature>
<feature type="transmembrane region" description="Helical" evidence="6">
    <location>
        <begin position="37"/>
        <end position="65"/>
    </location>
</feature>
<name>A0ABW8APE3_9ACTN</name>
<comment type="subcellular location">
    <subcellularLocation>
        <location evidence="1">Cell membrane</location>
        <topology evidence="1">Multi-pass membrane protein</topology>
    </subcellularLocation>
</comment>
<evidence type="ECO:0000313" key="7">
    <source>
        <dbReference type="EMBL" id="MFI7588254.1"/>
    </source>
</evidence>
<feature type="transmembrane region" description="Helical" evidence="6">
    <location>
        <begin position="231"/>
        <end position="254"/>
    </location>
</feature>
<gene>
    <name evidence="7" type="ORF">ACIB24_14390</name>
</gene>
<feature type="transmembrane region" description="Helical" evidence="6">
    <location>
        <begin position="196"/>
        <end position="219"/>
    </location>
</feature>
<dbReference type="RefSeq" id="WP_398281478.1">
    <property type="nucleotide sequence ID" value="NZ_JBITLV010000004.1"/>
</dbReference>
<keyword evidence="3 6" id="KW-0812">Transmembrane</keyword>
<reference evidence="7 8" key="1">
    <citation type="submission" date="2024-10" db="EMBL/GenBank/DDBJ databases">
        <title>The Natural Products Discovery Center: Release of the First 8490 Sequenced Strains for Exploring Actinobacteria Biosynthetic Diversity.</title>
        <authorList>
            <person name="Kalkreuter E."/>
            <person name="Kautsar S.A."/>
            <person name="Yang D."/>
            <person name="Bader C.D."/>
            <person name="Teijaro C.N."/>
            <person name="Fluegel L."/>
            <person name="Davis C.M."/>
            <person name="Simpson J.R."/>
            <person name="Lauterbach L."/>
            <person name="Steele A.D."/>
            <person name="Gui C."/>
            <person name="Meng S."/>
            <person name="Li G."/>
            <person name="Viehrig K."/>
            <person name="Ye F."/>
            <person name="Su P."/>
            <person name="Kiefer A.F."/>
            <person name="Nichols A."/>
            <person name="Cepeda A.J."/>
            <person name="Yan W."/>
            <person name="Fan B."/>
            <person name="Jiang Y."/>
            <person name="Adhikari A."/>
            <person name="Zheng C.-J."/>
            <person name="Schuster L."/>
            <person name="Cowan T.M."/>
            <person name="Smanski M.J."/>
            <person name="Chevrette M.G."/>
            <person name="De Carvalho L.P.S."/>
            <person name="Shen B."/>
        </authorList>
    </citation>
    <scope>NUCLEOTIDE SEQUENCE [LARGE SCALE GENOMIC DNA]</scope>
    <source>
        <strain evidence="7 8">NPDC049639</strain>
    </source>
</reference>
<evidence type="ECO:0000256" key="5">
    <source>
        <dbReference type="ARBA" id="ARBA00023136"/>
    </source>
</evidence>
<evidence type="ECO:0000256" key="1">
    <source>
        <dbReference type="ARBA" id="ARBA00004651"/>
    </source>
</evidence>
<dbReference type="Proteomes" id="UP001612915">
    <property type="component" value="Unassembled WGS sequence"/>
</dbReference>